<reference evidence="1 2" key="1">
    <citation type="submission" date="2024-09" db="EMBL/GenBank/DDBJ databases">
        <authorList>
            <person name="Sun Q."/>
            <person name="Mori K."/>
        </authorList>
    </citation>
    <scope>NUCLEOTIDE SEQUENCE [LARGE SCALE GENOMIC DNA]</scope>
    <source>
        <strain evidence="1 2">NCAIM B.02481</strain>
    </source>
</reference>
<keyword evidence="2" id="KW-1185">Reference proteome</keyword>
<dbReference type="Proteomes" id="UP001589832">
    <property type="component" value="Unassembled WGS sequence"/>
</dbReference>
<evidence type="ECO:0000313" key="1">
    <source>
        <dbReference type="EMBL" id="MFC0603300.1"/>
    </source>
</evidence>
<dbReference type="InterPro" id="IPR016024">
    <property type="entry name" value="ARM-type_fold"/>
</dbReference>
<dbReference type="Pfam" id="PF08713">
    <property type="entry name" value="DNA_alkylation"/>
    <property type="match status" value="1"/>
</dbReference>
<evidence type="ECO:0000313" key="2">
    <source>
        <dbReference type="Proteomes" id="UP001589832"/>
    </source>
</evidence>
<name>A0ABV6Q6G9_9FLAO</name>
<dbReference type="CDD" id="cd06561">
    <property type="entry name" value="AlkD_like"/>
    <property type="match status" value="1"/>
</dbReference>
<dbReference type="RefSeq" id="WP_386058873.1">
    <property type="nucleotide sequence ID" value="NZ_JBHLTQ010000001.1"/>
</dbReference>
<dbReference type="PANTHER" id="PTHR41291:SF1">
    <property type="entry name" value="DNA ALKYLATION REPAIR PROTEIN"/>
    <property type="match status" value="1"/>
</dbReference>
<dbReference type="SUPFAM" id="SSF48371">
    <property type="entry name" value="ARM repeat"/>
    <property type="match status" value="1"/>
</dbReference>
<proteinExistence type="predicted"/>
<sequence>MKLSSKAQKIYSKIDKETTKLGDLRKIAKEIKKDHALAMELWSTREFLPRQLAILIMDKKLLNQEVIDQLDNDIQKHDFDERNTLIDWLMANQLSKDKKIISLMESWKDSSSKLQRRVFWYYQARLRWMGNTNQSNTEELLDLIEKNLMKEEPEVQWAMNYTAGQIGKWQEKYRNRCISIGEETGLYKDEMVAKNCVPSYLPKFIPIEVAKLKK</sequence>
<protein>
    <submittedName>
        <fullName evidence="1">DNA alkylation repair protein</fullName>
    </submittedName>
</protein>
<gene>
    <name evidence="1" type="ORF">ACFFGA_01955</name>
</gene>
<dbReference type="InterPro" id="IPR014825">
    <property type="entry name" value="DNA_alkylation"/>
</dbReference>
<dbReference type="PANTHER" id="PTHR41291">
    <property type="entry name" value="DNA ALKYLATION REPAIR PROTEIN"/>
    <property type="match status" value="1"/>
</dbReference>
<accession>A0ABV6Q6G9</accession>
<comment type="caution">
    <text evidence="1">The sequence shown here is derived from an EMBL/GenBank/DDBJ whole genome shotgun (WGS) entry which is preliminary data.</text>
</comment>
<organism evidence="1 2">
    <name type="scientific">Winogradskyella pulchriflava</name>
    <dbReference type="NCBI Taxonomy" id="1110688"/>
    <lineage>
        <taxon>Bacteria</taxon>
        <taxon>Pseudomonadati</taxon>
        <taxon>Bacteroidota</taxon>
        <taxon>Flavobacteriia</taxon>
        <taxon>Flavobacteriales</taxon>
        <taxon>Flavobacteriaceae</taxon>
        <taxon>Winogradskyella</taxon>
    </lineage>
</organism>
<dbReference type="EMBL" id="JBHLTQ010000001">
    <property type="protein sequence ID" value="MFC0603300.1"/>
    <property type="molecule type" value="Genomic_DNA"/>
</dbReference>